<evidence type="ECO:0000256" key="2">
    <source>
        <dbReference type="SAM" id="Phobius"/>
    </source>
</evidence>
<keyword evidence="2" id="KW-0472">Membrane</keyword>
<feature type="region of interest" description="Disordered" evidence="1">
    <location>
        <begin position="61"/>
        <end position="89"/>
    </location>
</feature>
<proteinExistence type="predicted"/>
<reference evidence="3" key="1">
    <citation type="submission" date="2020-08" db="EMBL/GenBank/DDBJ databases">
        <title>Genome public.</title>
        <authorList>
            <person name="Liu C."/>
            <person name="Sun Q."/>
        </authorList>
    </citation>
    <scope>NUCLEOTIDE SEQUENCE</scope>
    <source>
        <strain evidence="3">NSJ-31</strain>
    </source>
</reference>
<protein>
    <submittedName>
        <fullName evidence="3">Uncharacterized protein</fullName>
    </submittedName>
</protein>
<dbReference type="EMBL" id="JACRST010000015">
    <property type="protein sequence ID" value="MBC8547213.1"/>
    <property type="molecule type" value="Genomic_DNA"/>
</dbReference>
<accession>A0A926E083</accession>
<feature type="transmembrane region" description="Helical" evidence="2">
    <location>
        <begin position="6"/>
        <end position="26"/>
    </location>
</feature>
<evidence type="ECO:0000313" key="4">
    <source>
        <dbReference type="Proteomes" id="UP000653127"/>
    </source>
</evidence>
<evidence type="ECO:0000313" key="3">
    <source>
        <dbReference type="EMBL" id="MBC8547213.1"/>
    </source>
</evidence>
<organism evidence="3 4">
    <name type="scientific">Ligaoa zhengdingensis</name>
    <dbReference type="NCBI Taxonomy" id="2763658"/>
    <lineage>
        <taxon>Bacteria</taxon>
        <taxon>Bacillati</taxon>
        <taxon>Bacillota</taxon>
        <taxon>Clostridia</taxon>
        <taxon>Eubacteriales</taxon>
        <taxon>Oscillospiraceae</taxon>
        <taxon>Ligaoa</taxon>
    </lineage>
</organism>
<keyword evidence="4" id="KW-1185">Reference proteome</keyword>
<keyword evidence="2" id="KW-1133">Transmembrane helix</keyword>
<dbReference type="RefSeq" id="WP_249283286.1">
    <property type="nucleotide sequence ID" value="NZ_JACRST010000015.1"/>
</dbReference>
<name>A0A926E083_9FIRM</name>
<sequence length="89" mass="9611">MKKGTLVSIIIALIAVAGALLGLVAYMRSRRCLECGDVEEDYVPDAQGDYDMEYYVDDQPEAVSEAATSPEYVSAPVDDTSVEGDDITE</sequence>
<evidence type="ECO:0000256" key="1">
    <source>
        <dbReference type="SAM" id="MobiDB-lite"/>
    </source>
</evidence>
<feature type="compositionally biased region" description="Acidic residues" evidence="1">
    <location>
        <begin position="80"/>
        <end position="89"/>
    </location>
</feature>
<keyword evidence="2" id="KW-0812">Transmembrane</keyword>
<gene>
    <name evidence="3" type="ORF">H8711_09760</name>
</gene>
<comment type="caution">
    <text evidence="3">The sequence shown here is derived from an EMBL/GenBank/DDBJ whole genome shotgun (WGS) entry which is preliminary data.</text>
</comment>
<dbReference type="AlphaFoldDB" id="A0A926E083"/>
<dbReference type="Proteomes" id="UP000653127">
    <property type="component" value="Unassembled WGS sequence"/>
</dbReference>